<sequence>MTRTSAQSDEQKRRLPSRNSRGVRISKLIGEEAEADVSFWDQDVWDDDAEDDDYNSEAEEEDVIDSDFDEDEAPDDDVHDEDADRRPQKTVKKKNVFKDKIAQVASAKSLKRLRKQDEEDAIAQSTDTKDQQTFEYVAPEVRVSITRKINEFVQSRKEILDDEAYEESQEKRSKKPKAVVRLSQTQLLNEAVQTELENTQSLNLLERLEEEKKMEIVVPKVPFAGKIVRYRSRIGAPNTITFLNTHEYPAIFNQRKPRKRIAHRNERTRYLTKEVLAEPVAIVENEASFPKTSMAPDVSVESAICA</sequence>
<dbReference type="EMBL" id="FR824066">
    <property type="protein sequence ID" value="CCA16410.1"/>
    <property type="molecule type" value="Genomic_DNA"/>
</dbReference>
<dbReference type="AlphaFoldDB" id="F0W5L9"/>
<evidence type="ECO:0000313" key="3">
    <source>
        <dbReference type="EMBL" id="CCA16410.1"/>
    </source>
</evidence>
<gene>
    <name evidence="3" type="primary">AlNc14C21G2184</name>
    <name evidence="3" type="ORF">ALNC14_025530</name>
</gene>
<feature type="region of interest" description="Disordered" evidence="1">
    <location>
        <begin position="1"/>
        <end position="93"/>
    </location>
</feature>
<dbReference type="PANTHER" id="PTHR13275">
    <property type="entry name" value="YL-1 PROTEIN TRANSCRIPTION FACTOR-LIKE 1"/>
    <property type="match status" value="1"/>
</dbReference>
<dbReference type="InterPro" id="IPR046757">
    <property type="entry name" value="YL1_N"/>
</dbReference>
<protein>
    <submittedName>
        <fullName evidence="3">Uncharacterized protein AlNc14C21G2184</fullName>
    </submittedName>
</protein>
<dbReference type="Pfam" id="PF05764">
    <property type="entry name" value="YL1"/>
    <property type="match status" value="1"/>
</dbReference>
<name>F0W5L9_9STRA</name>
<reference evidence="3" key="1">
    <citation type="journal article" date="2011" name="PLoS Biol.">
        <title>Gene gain and loss during evolution of obligate parasitism in the white rust pathogen of Arabidopsis thaliana.</title>
        <authorList>
            <person name="Kemen E."/>
            <person name="Gardiner A."/>
            <person name="Schultz-Larsen T."/>
            <person name="Kemen A.C."/>
            <person name="Balmuth A.L."/>
            <person name="Robert-Seilaniantz A."/>
            <person name="Bailey K."/>
            <person name="Holub E."/>
            <person name="Studholme D.J."/>
            <person name="Maclean D."/>
            <person name="Jones J.D."/>
        </authorList>
    </citation>
    <scope>NUCLEOTIDE SEQUENCE</scope>
</reference>
<evidence type="ECO:0000259" key="2">
    <source>
        <dbReference type="Pfam" id="PF05764"/>
    </source>
</evidence>
<dbReference type="PANTHER" id="PTHR13275:SF4">
    <property type="entry name" value="VACUOLAR PROTEIN SORTING-ASSOCIATED PROTEIN 72 HOMOLOG"/>
    <property type="match status" value="1"/>
</dbReference>
<organism evidence="3">
    <name type="scientific">Albugo laibachii Nc14</name>
    <dbReference type="NCBI Taxonomy" id="890382"/>
    <lineage>
        <taxon>Eukaryota</taxon>
        <taxon>Sar</taxon>
        <taxon>Stramenopiles</taxon>
        <taxon>Oomycota</taxon>
        <taxon>Peronosporomycetes</taxon>
        <taxon>Albuginales</taxon>
        <taxon>Albuginaceae</taxon>
        <taxon>Albugo</taxon>
    </lineage>
</organism>
<dbReference type="HOGENOM" id="CLU_059120_0_0_1"/>
<accession>F0W5L9</accession>
<reference evidence="3" key="2">
    <citation type="submission" date="2011-02" db="EMBL/GenBank/DDBJ databases">
        <authorList>
            <person name="MacLean D."/>
        </authorList>
    </citation>
    <scope>NUCLEOTIDE SEQUENCE</scope>
</reference>
<feature type="domain" description="Vps72/YL1 N-terminal" evidence="2">
    <location>
        <begin position="16"/>
        <end position="232"/>
    </location>
</feature>
<dbReference type="GO" id="GO:0005634">
    <property type="term" value="C:nucleus"/>
    <property type="evidence" value="ECO:0007669"/>
    <property type="project" value="TreeGrafter"/>
</dbReference>
<feature type="compositionally biased region" description="Acidic residues" evidence="1">
    <location>
        <begin position="43"/>
        <end position="81"/>
    </location>
</feature>
<evidence type="ECO:0000256" key="1">
    <source>
        <dbReference type="SAM" id="MobiDB-lite"/>
    </source>
</evidence>
<proteinExistence type="predicted"/>